<comment type="caution">
    <text evidence="7">The sequence shown here is derived from an EMBL/GenBank/DDBJ whole genome shotgun (WGS) entry which is preliminary data.</text>
</comment>
<dbReference type="SMART" id="SM00729">
    <property type="entry name" value="Elp3"/>
    <property type="match status" value="1"/>
</dbReference>
<feature type="domain" description="Radical SAM core" evidence="6">
    <location>
        <begin position="179"/>
        <end position="416"/>
    </location>
</feature>
<dbReference type="NCBIfam" id="NF040546">
    <property type="entry name" value="rSAM_CUAEP"/>
    <property type="match status" value="1"/>
</dbReference>
<dbReference type="Pfam" id="PF04055">
    <property type="entry name" value="Radical_SAM"/>
    <property type="match status" value="1"/>
</dbReference>
<dbReference type="InterPro" id="IPR023404">
    <property type="entry name" value="rSAM_horseshoe"/>
</dbReference>
<dbReference type="InterPro" id="IPR054699">
    <property type="entry name" value="rSAM_CUAEP"/>
</dbReference>
<keyword evidence="5" id="KW-0411">Iron-sulfur</keyword>
<evidence type="ECO:0000313" key="8">
    <source>
        <dbReference type="Proteomes" id="UP000276634"/>
    </source>
</evidence>
<evidence type="ECO:0000256" key="4">
    <source>
        <dbReference type="ARBA" id="ARBA00023004"/>
    </source>
</evidence>
<name>A0A3N1YBF2_9GAMM</name>
<dbReference type="InterPro" id="IPR058240">
    <property type="entry name" value="rSAM_sf"/>
</dbReference>
<dbReference type="AlphaFoldDB" id="A0A3N1YBF2"/>
<dbReference type="InterPro" id="IPR006638">
    <property type="entry name" value="Elp3/MiaA/NifB-like_rSAM"/>
</dbReference>
<dbReference type="CDD" id="cd01335">
    <property type="entry name" value="Radical_SAM"/>
    <property type="match status" value="1"/>
</dbReference>
<keyword evidence="2" id="KW-0949">S-adenosyl-L-methionine</keyword>
<evidence type="ECO:0000256" key="2">
    <source>
        <dbReference type="ARBA" id="ARBA00022691"/>
    </source>
</evidence>
<evidence type="ECO:0000256" key="5">
    <source>
        <dbReference type="ARBA" id="ARBA00023014"/>
    </source>
</evidence>
<dbReference type="GO" id="GO:0005829">
    <property type="term" value="C:cytosol"/>
    <property type="evidence" value="ECO:0007669"/>
    <property type="project" value="TreeGrafter"/>
</dbReference>
<dbReference type="PANTHER" id="PTHR43409">
    <property type="entry name" value="ANAEROBIC MAGNESIUM-PROTOPORPHYRIN IX MONOMETHYL ESTER CYCLASE-RELATED"/>
    <property type="match status" value="1"/>
</dbReference>
<dbReference type="PANTHER" id="PTHR43409:SF7">
    <property type="entry name" value="BLL1977 PROTEIN"/>
    <property type="match status" value="1"/>
</dbReference>
<dbReference type="SFLD" id="SFLDS00029">
    <property type="entry name" value="Radical_SAM"/>
    <property type="match status" value="1"/>
</dbReference>
<evidence type="ECO:0000256" key="1">
    <source>
        <dbReference type="ARBA" id="ARBA00001966"/>
    </source>
</evidence>
<dbReference type="OrthoDB" id="9801424at2"/>
<evidence type="ECO:0000256" key="3">
    <source>
        <dbReference type="ARBA" id="ARBA00022723"/>
    </source>
</evidence>
<dbReference type="EMBL" id="RJVI01000001">
    <property type="protein sequence ID" value="ROR34982.1"/>
    <property type="molecule type" value="Genomic_DNA"/>
</dbReference>
<keyword evidence="4" id="KW-0408">Iron</keyword>
<organism evidence="7 8">
    <name type="scientific">Inmirania thermothiophila</name>
    <dbReference type="NCBI Taxonomy" id="1750597"/>
    <lineage>
        <taxon>Bacteria</taxon>
        <taxon>Pseudomonadati</taxon>
        <taxon>Pseudomonadota</taxon>
        <taxon>Gammaproteobacteria</taxon>
        <taxon>Chromatiales</taxon>
        <taxon>Ectothiorhodospiraceae</taxon>
        <taxon>Inmirania</taxon>
    </lineage>
</organism>
<evidence type="ECO:0000259" key="6">
    <source>
        <dbReference type="PROSITE" id="PS51918"/>
    </source>
</evidence>
<dbReference type="Gene3D" id="3.80.30.20">
    <property type="entry name" value="tm_1862 like domain"/>
    <property type="match status" value="1"/>
</dbReference>
<proteinExistence type="predicted"/>
<keyword evidence="8" id="KW-1185">Reference proteome</keyword>
<dbReference type="InterPro" id="IPR007197">
    <property type="entry name" value="rSAM"/>
</dbReference>
<protein>
    <submittedName>
        <fullName evidence="7">Radical SAM superfamily enzyme YgiQ (UPF0313 family)</fullName>
    </submittedName>
</protein>
<dbReference type="RefSeq" id="WP_123400608.1">
    <property type="nucleotide sequence ID" value="NZ_RJVI01000001.1"/>
</dbReference>
<evidence type="ECO:0000313" key="7">
    <source>
        <dbReference type="EMBL" id="ROR34982.1"/>
    </source>
</evidence>
<dbReference type="GO" id="GO:0003824">
    <property type="term" value="F:catalytic activity"/>
    <property type="evidence" value="ECO:0007669"/>
    <property type="project" value="InterPro"/>
</dbReference>
<dbReference type="PROSITE" id="PS51918">
    <property type="entry name" value="RADICAL_SAM"/>
    <property type="match status" value="1"/>
</dbReference>
<sequence>MSDHPACCAAAPGTARGAVRVVLVSPYEIGRQPFALAEPAAWLREAGFDVRCLDLAVEPLSAETLSGARLVALYLGMHTATRIAARALPRIRELAPEAHLCAYGLYAPMNAAWLQAQGVGTILGGEVEPALLALAEAVRDGTPPPTGSRVHLGRVRFLRPARELLPALRRYARLRMPDGSERVVAFAEATRGCKHLCRHCPVVPVYHGRFRTVPVEVVLEDIAQQVEAGAEHVSFGDPDFLNGPAHALRVVRALAARFPGITYDAVIKIEHLLKHAALLPELARTGCLFVTAAVESVDDRVLARLAKGHTAGDFRRAVALLRDHGIGLAPTFIPFTPWTTLAGYRELLATVSELGLVRATAPVQLAIRLLVPEGSLLLELPGFRERLEPFDPRMLGYPWRHTDPRVDALQAAVQRRVAEGEAAGRGREAIFAELWELAHEALGRAAPPLDEAAFSEPVPAMTEPWYCCAEPTEEQLSGF</sequence>
<dbReference type="Proteomes" id="UP000276634">
    <property type="component" value="Unassembled WGS sequence"/>
</dbReference>
<keyword evidence="3" id="KW-0479">Metal-binding</keyword>
<reference evidence="7 8" key="1">
    <citation type="submission" date="2018-11" db="EMBL/GenBank/DDBJ databases">
        <title>Genomic Encyclopedia of Type Strains, Phase IV (KMG-IV): sequencing the most valuable type-strain genomes for metagenomic binning, comparative biology and taxonomic classification.</title>
        <authorList>
            <person name="Goeker M."/>
        </authorList>
    </citation>
    <scope>NUCLEOTIDE SEQUENCE [LARGE SCALE GENOMIC DNA]</scope>
    <source>
        <strain evidence="7 8">DSM 100275</strain>
    </source>
</reference>
<dbReference type="SFLD" id="SFLDG01082">
    <property type="entry name" value="B12-binding_domain_containing"/>
    <property type="match status" value="1"/>
</dbReference>
<dbReference type="GO" id="GO:0051536">
    <property type="term" value="F:iron-sulfur cluster binding"/>
    <property type="evidence" value="ECO:0007669"/>
    <property type="project" value="UniProtKB-KW"/>
</dbReference>
<dbReference type="InterPro" id="IPR051198">
    <property type="entry name" value="BchE-like"/>
</dbReference>
<comment type="cofactor">
    <cofactor evidence="1">
        <name>[4Fe-4S] cluster</name>
        <dbReference type="ChEBI" id="CHEBI:49883"/>
    </cofactor>
</comment>
<accession>A0A3N1YBF2</accession>
<dbReference type="SUPFAM" id="SSF102114">
    <property type="entry name" value="Radical SAM enzymes"/>
    <property type="match status" value="1"/>
</dbReference>
<gene>
    <name evidence="7" type="ORF">EDC57_0897</name>
</gene>
<dbReference type="GO" id="GO:0046872">
    <property type="term" value="F:metal ion binding"/>
    <property type="evidence" value="ECO:0007669"/>
    <property type="project" value="UniProtKB-KW"/>
</dbReference>